<gene>
    <name evidence="1" type="ORF">FB45DRAFT_785291</name>
</gene>
<dbReference type="Proteomes" id="UP001221142">
    <property type="component" value="Unassembled WGS sequence"/>
</dbReference>
<protein>
    <submittedName>
        <fullName evidence="1">Uncharacterized protein</fullName>
    </submittedName>
</protein>
<comment type="caution">
    <text evidence="1">The sequence shown here is derived from an EMBL/GenBank/DDBJ whole genome shotgun (WGS) entry which is preliminary data.</text>
</comment>
<dbReference type="AlphaFoldDB" id="A0AAD7C7J6"/>
<reference evidence="1" key="1">
    <citation type="submission" date="2023-03" db="EMBL/GenBank/DDBJ databases">
        <title>Massive genome expansion in bonnet fungi (Mycena s.s.) driven by repeated elements and novel gene families across ecological guilds.</title>
        <authorList>
            <consortium name="Lawrence Berkeley National Laboratory"/>
            <person name="Harder C.B."/>
            <person name="Miyauchi S."/>
            <person name="Viragh M."/>
            <person name="Kuo A."/>
            <person name="Thoen E."/>
            <person name="Andreopoulos B."/>
            <person name="Lu D."/>
            <person name="Skrede I."/>
            <person name="Drula E."/>
            <person name="Henrissat B."/>
            <person name="Morin E."/>
            <person name="Kohler A."/>
            <person name="Barry K."/>
            <person name="LaButti K."/>
            <person name="Morin E."/>
            <person name="Salamov A."/>
            <person name="Lipzen A."/>
            <person name="Mereny Z."/>
            <person name="Hegedus B."/>
            <person name="Baldrian P."/>
            <person name="Stursova M."/>
            <person name="Weitz H."/>
            <person name="Taylor A."/>
            <person name="Grigoriev I.V."/>
            <person name="Nagy L.G."/>
            <person name="Martin F."/>
            <person name="Kauserud H."/>
        </authorList>
    </citation>
    <scope>NUCLEOTIDE SEQUENCE</scope>
    <source>
        <strain evidence="1">9284</strain>
    </source>
</reference>
<evidence type="ECO:0000313" key="1">
    <source>
        <dbReference type="EMBL" id="KAJ7641289.1"/>
    </source>
</evidence>
<accession>A0AAD7C7J6</accession>
<sequence>MHSEPRSDPDSMVVDVGELRPTDIINRRFQRDSKIHASALKHNFTVDSAVDQLFCSLLLHVAQTHATAEDGARNPRAIVTDLEAFSASFKRGHSANPPSYQWIFDEFWTAGLDRDRLEEVTRDFLDEIRPLLEEFIRGEAKLRRWVPEQGARHREFIESLEIPSLDEGGPDMLLHNLGRLSSGEIGRRVDEVFKADNTKKHTVLLNTSGSGKTRVCFEGLCTVWGFYFTAWVDPYRHGSTDLQNCMDRIEEDGAFKKPSASSSPLQLKDMQDNSAIAHNRFTEVMYSRLAIFELFCRVAKSMNGNRLEGKHRKWWLILQLKPSLKSGTGDSKDIFRELSCRIQGSQINDLHELNETLGSSIRDHLRPNFGHDLPIFCVVDEAQAAATRCYGAFASRSATNSLRSILRDLVLAWVPIMDEKLRILLCGTGLPKTTVEQAVASAVLKANDHKIVFDIGGFDGTTPAQWEYIQSLIPKELKQGPLADKLCEETDYWLRGRYRFTSAYMQELLIADFEEPLELLQSYINACTTPPQGSDAANSAGFLITGGELDLPPRIERTIRDIKPFNLEKLSDDNPELFEEMTYLISDYLMRSSIYMPTTDHEITKDEYDAVERGFGRIGVKKDTAGRGIRLSQVATRVTLDEGLIILRALQWLGTSHKAIHRGLALRAERGTHESRGGHNGLEEYLAYLFTLVFDGTTPLEKIFIFHASAIPTWAKKGATLISLFRRKPQYRDKPSKVQSGRVSQNARPSVALGFSASKKFAYSKGWLTHNIETPFFFPDVYFGPDILFILELNDENKSRIWVAVQSKFSGRKELDTQTLDSAVRSVTPSRFYLGKDKPETKDPQKIASRQKAQRVHNKVIPLFQNLEHRLPYDPKQPHEGAGTCSVLRVVAGWKADV</sequence>
<keyword evidence="2" id="KW-1185">Reference proteome</keyword>
<dbReference type="EMBL" id="JARKIF010000004">
    <property type="protein sequence ID" value="KAJ7641289.1"/>
    <property type="molecule type" value="Genomic_DNA"/>
</dbReference>
<organism evidence="1 2">
    <name type="scientific">Roridomyces roridus</name>
    <dbReference type="NCBI Taxonomy" id="1738132"/>
    <lineage>
        <taxon>Eukaryota</taxon>
        <taxon>Fungi</taxon>
        <taxon>Dikarya</taxon>
        <taxon>Basidiomycota</taxon>
        <taxon>Agaricomycotina</taxon>
        <taxon>Agaricomycetes</taxon>
        <taxon>Agaricomycetidae</taxon>
        <taxon>Agaricales</taxon>
        <taxon>Marasmiineae</taxon>
        <taxon>Mycenaceae</taxon>
        <taxon>Roridomyces</taxon>
    </lineage>
</organism>
<name>A0AAD7C7J6_9AGAR</name>
<evidence type="ECO:0000313" key="2">
    <source>
        <dbReference type="Proteomes" id="UP001221142"/>
    </source>
</evidence>
<proteinExistence type="predicted"/>